<dbReference type="RefSeq" id="WP_016097793.1">
    <property type="nucleotide sequence ID" value="NZ_KB976537.1"/>
</dbReference>
<dbReference type="AlphaFoldDB" id="A0A9W5VNK6"/>
<dbReference type="GO" id="GO:0098796">
    <property type="term" value="C:membrane protein complex"/>
    <property type="evidence" value="ECO:0007669"/>
    <property type="project" value="UniProtKB-ARBA"/>
</dbReference>
<evidence type="ECO:0000256" key="4">
    <source>
        <dbReference type="ARBA" id="ARBA00022840"/>
    </source>
</evidence>
<name>A0A9W5VNK6_BACCE</name>
<dbReference type="GO" id="GO:0005524">
    <property type="term" value="F:ATP binding"/>
    <property type="evidence" value="ECO:0007669"/>
    <property type="project" value="UniProtKB-KW"/>
</dbReference>
<evidence type="ECO:0000313" key="6">
    <source>
        <dbReference type="EMBL" id="EOP95865.1"/>
    </source>
</evidence>
<evidence type="ECO:0000313" key="7">
    <source>
        <dbReference type="Proteomes" id="UP000014009"/>
    </source>
</evidence>
<dbReference type="SMART" id="SM00382">
    <property type="entry name" value="AAA"/>
    <property type="match status" value="1"/>
</dbReference>
<dbReference type="PANTHER" id="PTHR42798">
    <property type="entry name" value="LIPOPROTEIN-RELEASING SYSTEM ATP-BINDING PROTEIN LOLD"/>
    <property type="match status" value="1"/>
</dbReference>
<protein>
    <submittedName>
        <fullName evidence="6">ABC transporter ATP-binding protein</fullName>
    </submittedName>
</protein>
<dbReference type="InterPro" id="IPR027417">
    <property type="entry name" value="P-loop_NTPase"/>
</dbReference>
<accession>A0A9W5VNK6</accession>
<dbReference type="InterPro" id="IPR003439">
    <property type="entry name" value="ABC_transporter-like_ATP-bd"/>
</dbReference>
<dbReference type="GO" id="GO:0022857">
    <property type="term" value="F:transmembrane transporter activity"/>
    <property type="evidence" value="ECO:0007669"/>
    <property type="project" value="UniProtKB-ARBA"/>
</dbReference>
<dbReference type="Pfam" id="PF00005">
    <property type="entry name" value="ABC_tran"/>
    <property type="match status" value="1"/>
</dbReference>
<dbReference type="GO" id="GO:0016887">
    <property type="term" value="F:ATP hydrolysis activity"/>
    <property type="evidence" value="ECO:0007669"/>
    <property type="project" value="InterPro"/>
</dbReference>
<organism evidence="6 7">
    <name type="scientific">Bacillus cereus HuB4-4</name>
    <dbReference type="NCBI Taxonomy" id="1053211"/>
    <lineage>
        <taxon>Bacteria</taxon>
        <taxon>Bacillati</taxon>
        <taxon>Bacillota</taxon>
        <taxon>Bacilli</taxon>
        <taxon>Bacillales</taxon>
        <taxon>Bacillaceae</taxon>
        <taxon>Bacillus</taxon>
        <taxon>Bacillus cereus group</taxon>
    </lineage>
</organism>
<proteinExistence type="inferred from homology"/>
<evidence type="ECO:0000256" key="2">
    <source>
        <dbReference type="ARBA" id="ARBA00022448"/>
    </source>
</evidence>
<keyword evidence="3" id="KW-0547">Nucleotide-binding</keyword>
<evidence type="ECO:0000256" key="3">
    <source>
        <dbReference type="ARBA" id="ARBA00022741"/>
    </source>
</evidence>
<dbReference type="InterPro" id="IPR017911">
    <property type="entry name" value="MacB-like_ATP-bd"/>
</dbReference>
<dbReference type="SUPFAM" id="SSF52540">
    <property type="entry name" value="P-loop containing nucleoside triphosphate hydrolases"/>
    <property type="match status" value="1"/>
</dbReference>
<dbReference type="FunFam" id="3.40.50.300:FF:000032">
    <property type="entry name" value="Export ABC transporter ATP-binding protein"/>
    <property type="match status" value="1"/>
</dbReference>
<dbReference type="CDD" id="cd03255">
    <property type="entry name" value="ABC_MJ0796_LolCDE_FtsE"/>
    <property type="match status" value="1"/>
</dbReference>
<evidence type="ECO:0000259" key="5">
    <source>
        <dbReference type="PROSITE" id="PS50893"/>
    </source>
</evidence>
<feature type="domain" description="ABC transporter" evidence="5">
    <location>
        <begin position="5"/>
        <end position="244"/>
    </location>
</feature>
<reference evidence="6 7" key="1">
    <citation type="submission" date="2012-12" db="EMBL/GenBank/DDBJ databases">
        <title>The Genome Sequence of Bacillus cereus HuB4-4.</title>
        <authorList>
            <consortium name="The Broad Institute Genome Sequencing Platform"/>
            <consortium name="The Broad Institute Genome Sequencing Center for Infectious Disease"/>
            <person name="Feldgarden M."/>
            <person name="Van der Auwera G.A."/>
            <person name="Mahillon J."/>
            <person name="Duprez V."/>
            <person name="Timmery S."/>
            <person name="Mattelet C."/>
            <person name="Dierick K."/>
            <person name="Sun M."/>
            <person name="Yu Z."/>
            <person name="Zhu L."/>
            <person name="Hu X."/>
            <person name="Shank E.B."/>
            <person name="Swiecicka I."/>
            <person name="Hansen B.M."/>
            <person name="Andrup L."/>
            <person name="Walker B."/>
            <person name="Young S.K."/>
            <person name="Zeng Q."/>
            <person name="Gargeya S."/>
            <person name="Fitzgerald M."/>
            <person name="Haas B."/>
            <person name="Abouelleil A."/>
            <person name="Alvarado L."/>
            <person name="Arachchi H.M."/>
            <person name="Berlin A.M."/>
            <person name="Chapman S.B."/>
            <person name="Dewar J."/>
            <person name="Goldberg J."/>
            <person name="Griggs A."/>
            <person name="Gujja S."/>
            <person name="Hansen M."/>
            <person name="Howarth C."/>
            <person name="Imamovic A."/>
            <person name="Larimer J."/>
            <person name="McCowan C."/>
            <person name="Murphy C."/>
            <person name="Neiman D."/>
            <person name="Pearson M."/>
            <person name="Priest M."/>
            <person name="Roberts A."/>
            <person name="Saif S."/>
            <person name="Shea T."/>
            <person name="Sisk P."/>
            <person name="Sykes S."/>
            <person name="Wortman J."/>
            <person name="Nusbaum C."/>
            <person name="Birren B."/>
        </authorList>
    </citation>
    <scope>NUCLEOTIDE SEQUENCE [LARGE SCALE GENOMIC DNA]</scope>
    <source>
        <strain evidence="6 7">HuB4-4</strain>
    </source>
</reference>
<dbReference type="PROSITE" id="PS50893">
    <property type="entry name" value="ABC_TRANSPORTER_2"/>
    <property type="match status" value="1"/>
</dbReference>
<sequence length="256" mass="28364">MKTVLETKNIIKVYETGGNAFEALKGINLQVKEGEFVGIMGPSGSGKTTLLNVLSTIDNVTSGEILIDGKDIVKMNDDTLALFRRNHLGFIFQDYNLLDTLIVKENIALPLALSKVEASEIDRRVLEIAKKFEIEHILNQFPYQVSGGQKQRCAASRAIITNPSMVFGDEPTGALDSKSATDLLESMKSLNEQDNSTILMVTHDAFAASYCKRVIFIKDGELCKELHRRKLTRKQFFQQVVDVMSSISGGVMDDVI</sequence>
<dbReference type="Proteomes" id="UP000014009">
    <property type="component" value="Unassembled WGS sequence"/>
</dbReference>
<dbReference type="Gene3D" id="3.40.50.300">
    <property type="entry name" value="P-loop containing nucleotide triphosphate hydrolases"/>
    <property type="match status" value="1"/>
</dbReference>
<dbReference type="EMBL" id="AHEF01000021">
    <property type="protein sequence ID" value="EOP95865.1"/>
    <property type="molecule type" value="Genomic_DNA"/>
</dbReference>
<keyword evidence="4 6" id="KW-0067">ATP-binding</keyword>
<evidence type="ECO:0000256" key="1">
    <source>
        <dbReference type="ARBA" id="ARBA00005417"/>
    </source>
</evidence>
<dbReference type="InterPro" id="IPR003593">
    <property type="entry name" value="AAA+_ATPase"/>
</dbReference>
<gene>
    <name evidence="6" type="ORF">IGM_00914</name>
</gene>
<keyword evidence="2" id="KW-0813">Transport</keyword>
<dbReference type="PANTHER" id="PTHR42798:SF7">
    <property type="entry name" value="ALPHA-D-RIBOSE 1-METHYLPHOSPHONATE 5-TRIPHOSPHATE SYNTHASE SUBUNIT PHNL"/>
    <property type="match status" value="1"/>
</dbReference>
<comment type="similarity">
    <text evidence="1">Belongs to the ABC transporter superfamily.</text>
</comment>
<comment type="caution">
    <text evidence="6">The sequence shown here is derived from an EMBL/GenBank/DDBJ whole genome shotgun (WGS) entry which is preliminary data.</text>
</comment>